<dbReference type="PANTHER" id="PTHR48258:SF4">
    <property type="entry name" value="DUF4216 DOMAIN-CONTAINING PROTEIN"/>
    <property type="match status" value="1"/>
</dbReference>
<dbReference type="PANTHER" id="PTHR48258">
    <property type="entry name" value="DUF4218 DOMAIN-CONTAINING PROTEIN-RELATED"/>
    <property type="match status" value="1"/>
</dbReference>
<organism evidence="2 3">
    <name type="scientific">Solanum tuberosum</name>
    <name type="common">Potato</name>
    <dbReference type="NCBI Taxonomy" id="4113"/>
    <lineage>
        <taxon>Eukaryota</taxon>
        <taxon>Viridiplantae</taxon>
        <taxon>Streptophyta</taxon>
        <taxon>Embryophyta</taxon>
        <taxon>Tracheophyta</taxon>
        <taxon>Spermatophyta</taxon>
        <taxon>Magnoliopsida</taxon>
        <taxon>eudicotyledons</taxon>
        <taxon>Gunneridae</taxon>
        <taxon>Pentapetalae</taxon>
        <taxon>asterids</taxon>
        <taxon>lamiids</taxon>
        <taxon>Solanales</taxon>
        <taxon>Solanaceae</taxon>
        <taxon>Solanoideae</taxon>
        <taxon>Solaneae</taxon>
        <taxon>Solanum</taxon>
    </lineage>
</organism>
<comment type="caution">
    <text evidence="2">The sequence shown here is derived from an EMBL/GenBank/DDBJ whole genome shotgun (WGS) entry which is preliminary data.</text>
</comment>
<dbReference type="EMBL" id="JAIVGD010000015">
    <property type="protein sequence ID" value="KAH0757703.1"/>
    <property type="molecule type" value="Genomic_DNA"/>
</dbReference>
<evidence type="ECO:0000313" key="2">
    <source>
        <dbReference type="EMBL" id="KAH0757703.1"/>
    </source>
</evidence>
<accession>A0ABQ7V2X9</accession>
<protein>
    <recommendedName>
        <fullName evidence="1">DUF4218 domain-containing protein</fullName>
    </recommendedName>
</protein>
<proteinExistence type="predicted"/>
<keyword evidence="3" id="KW-1185">Reference proteome</keyword>
<gene>
    <name evidence="2" type="ORF">KY290_021196</name>
</gene>
<dbReference type="InterPro" id="IPR025452">
    <property type="entry name" value="DUF4218"/>
</dbReference>
<feature type="domain" description="DUF4218" evidence="1">
    <location>
        <begin position="1"/>
        <end position="28"/>
    </location>
</feature>
<evidence type="ECO:0000259" key="1">
    <source>
        <dbReference type="Pfam" id="PF13960"/>
    </source>
</evidence>
<sequence length="163" mass="19107">MEHLPVHLTYEAMLAGPVHYHWMYPFESYPRKGFREQGPRYLIEEELDAAHIYILLNCARVHIDNQFIKALAEGPRRSVKPYTGYNVNGFKFHTKSCSSSRSSNNNNICIKVTNYNADDYDYYGVLTDILELEYKGSTTIKRTILFKCEWFDPTPKARMKFHP</sequence>
<reference evidence="2 3" key="1">
    <citation type="journal article" date="2021" name="bioRxiv">
        <title>Chromosome-scale and haplotype-resolved genome assembly of a tetraploid potato cultivar.</title>
        <authorList>
            <person name="Sun H."/>
            <person name="Jiao W.-B."/>
            <person name="Krause K."/>
            <person name="Campoy J.A."/>
            <person name="Goel M."/>
            <person name="Folz-Donahue K."/>
            <person name="Kukat C."/>
            <person name="Huettel B."/>
            <person name="Schneeberger K."/>
        </authorList>
    </citation>
    <scope>NUCLEOTIDE SEQUENCE [LARGE SCALE GENOMIC DNA]</scope>
    <source>
        <strain evidence="2">SolTubOtavaFocal</strain>
        <tissue evidence="2">Leaves</tissue>
    </source>
</reference>
<dbReference type="Proteomes" id="UP000826656">
    <property type="component" value="Unassembled WGS sequence"/>
</dbReference>
<evidence type="ECO:0000313" key="3">
    <source>
        <dbReference type="Proteomes" id="UP000826656"/>
    </source>
</evidence>
<name>A0ABQ7V2X9_SOLTU</name>
<dbReference type="Pfam" id="PF13960">
    <property type="entry name" value="DUF4218"/>
    <property type="match status" value="1"/>
</dbReference>